<proteinExistence type="predicted"/>
<protein>
    <submittedName>
        <fullName evidence="2">Uncharacterized protein</fullName>
    </submittedName>
</protein>
<dbReference type="OrthoDB" id="6996292at2"/>
<gene>
    <name evidence="2" type="ORF">SAMN04490197_0143</name>
</gene>
<evidence type="ECO:0000256" key="1">
    <source>
        <dbReference type="SAM" id="MobiDB-lite"/>
    </source>
</evidence>
<sequence length="71" mass="7991">MTIMNQPPAPPAQGTLRLTRDEVRVLQYYRTLSETDREATRCLLQVLQAAPPAPARRPAKAKAKRTPPIRL</sequence>
<organism evidence="2 3">
    <name type="scientific">Pseudomonas orientalis</name>
    <dbReference type="NCBI Taxonomy" id="76758"/>
    <lineage>
        <taxon>Bacteria</taxon>
        <taxon>Pseudomonadati</taxon>
        <taxon>Pseudomonadota</taxon>
        <taxon>Gammaproteobacteria</taxon>
        <taxon>Pseudomonadales</taxon>
        <taxon>Pseudomonadaceae</taxon>
        <taxon>Pseudomonas</taxon>
    </lineage>
</organism>
<accession>A0A1H2DVR9</accession>
<dbReference type="Proteomes" id="UP000183653">
    <property type="component" value="Chromosome I"/>
</dbReference>
<feature type="region of interest" description="Disordered" evidence="1">
    <location>
        <begin position="50"/>
        <end position="71"/>
    </location>
</feature>
<feature type="compositionally biased region" description="Basic residues" evidence="1">
    <location>
        <begin position="57"/>
        <end position="71"/>
    </location>
</feature>
<dbReference type="EMBL" id="LT629782">
    <property type="protein sequence ID" value="SDT86955.1"/>
    <property type="molecule type" value="Genomic_DNA"/>
</dbReference>
<reference evidence="2 3" key="1">
    <citation type="submission" date="2016-10" db="EMBL/GenBank/DDBJ databases">
        <authorList>
            <person name="Varghese N."/>
            <person name="Submissions S."/>
        </authorList>
    </citation>
    <scope>NUCLEOTIDE SEQUENCE [LARGE SCALE GENOMIC DNA]</scope>
    <source>
        <strain evidence="2 3">BS2775</strain>
    </source>
</reference>
<name>A0A1H2DVR9_9PSED</name>
<dbReference type="AlphaFoldDB" id="A0A1H2DVR9"/>
<evidence type="ECO:0000313" key="3">
    <source>
        <dbReference type="Proteomes" id="UP000183653"/>
    </source>
</evidence>
<keyword evidence="3" id="KW-1185">Reference proteome</keyword>
<evidence type="ECO:0000313" key="2">
    <source>
        <dbReference type="EMBL" id="SDT86955.1"/>
    </source>
</evidence>
<dbReference type="RefSeq" id="WP_057725585.1">
    <property type="nucleotide sequence ID" value="NZ_JYLM01000011.1"/>
</dbReference>